<dbReference type="EMBL" id="QNQT01000001">
    <property type="protein sequence ID" value="RDU38922.1"/>
    <property type="molecule type" value="Genomic_DNA"/>
</dbReference>
<dbReference type="AlphaFoldDB" id="A0A3D8GX06"/>
<proteinExistence type="predicted"/>
<comment type="caution">
    <text evidence="1">The sequence shown here is derived from an EMBL/GenBank/DDBJ whole genome shotgun (WGS) entry which is preliminary data.</text>
</comment>
<name>A0A3D8GX06_9BACI</name>
<sequence length="38" mass="4602">MKMIENDEINIIVTRVHSRLSRNSYESSNIYRICKEKM</sequence>
<gene>
    <name evidence="1" type="ORF">DRW41_05035</name>
</gene>
<evidence type="ECO:0000313" key="2">
    <source>
        <dbReference type="Proteomes" id="UP000257144"/>
    </source>
</evidence>
<accession>A0A3D8GX06</accession>
<reference evidence="1 2" key="1">
    <citation type="submission" date="2018-07" db="EMBL/GenBank/DDBJ databases">
        <title>Bacillus sp. YLB-04 draft genome sequence.</title>
        <authorList>
            <person name="Yu L."/>
            <person name="Tang X."/>
        </authorList>
    </citation>
    <scope>NUCLEOTIDE SEQUENCE [LARGE SCALE GENOMIC DNA]</scope>
    <source>
        <strain evidence="1 2">YLB-04</strain>
    </source>
</reference>
<protein>
    <submittedName>
        <fullName evidence="1">Uncharacterized protein</fullName>
    </submittedName>
</protein>
<keyword evidence="2" id="KW-1185">Reference proteome</keyword>
<evidence type="ECO:0000313" key="1">
    <source>
        <dbReference type="EMBL" id="RDU38922.1"/>
    </source>
</evidence>
<dbReference type="Proteomes" id="UP000257144">
    <property type="component" value="Unassembled WGS sequence"/>
</dbReference>
<organism evidence="1 2">
    <name type="scientific">Neobacillus piezotolerans</name>
    <dbReference type="NCBI Taxonomy" id="2259171"/>
    <lineage>
        <taxon>Bacteria</taxon>
        <taxon>Bacillati</taxon>
        <taxon>Bacillota</taxon>
        <taxon>Bacilli</taxon>
        <taxon>Bacillales</taxon>
        <taxon>Bacillaceae</taxon>
        <taxon>Neobacillus</taxon>
    </lineage>
</organism>